<dbReference type="AlphaFoldDB" id="A0A644UTS8"/>
<dbReference type="EMBL" id="VSSQ01000159">
    <property type="protein sequence ID" value="MPL82135.1"/>
    <property type="molecule type" value="Genomic_DNA"/>
</dbReference>
<accession>A0A644UTS8</accession>
<sequence length="78" mass="8322">MMGITLDAIAVDVFQKMLHGFIRLTDVVLKRKLGLAGRAVHIDFVAGAGDMQGRAAGRAYECSLDITGCKKSHGDSLC</sequence>
<gene>
    <name evidence="1" type="ORF">SDC9_28070</name>
</gene>
<protein>
    <submittedName>
        <fullName evidence="1">Uncharacterized protein</fullName>
    </submittedName>
</protein>
<organism evidence="1">
    <name type="scientific">bioreactor metagenome</name>
    <dbReference type="NCBI Taxonomy" id="1076179"/>
    <lineage>
        <taxon>unclassified sequences</taxon>
        <taxon>metagenomes</taxon>
        <taxon>ecological metagenomes</taxon>
    </lineage>
</organism>
<proteinExistence type="predicted"/>
<comment type="caution">
    <text evidence="1">The sequence shown here is derived from an EMBL/GenBank/DDBJ whole genome shotgun (WGS) entry which is preliminary data.</text>
</comment>
<evidence type="ECO:0000313" key="1">
    <source>
        <dbReference type="EMBL" id="MPL82135.1"/>
    </source>
</evidence>
<name>A0A644UTS8_9ZZZZ</name>
<reference evidence="1" key="1">
    <citation type="submission" date="2019-08" db="EMBL/GenBank/DDBJ databases">
        <authorList>
            <person name="Kucharzyk K."/>
            <person name="Murdoch R.W."/>
            <person name="Higgins S."/>
            <person name="Loffler F."/>
        </authorList>
    </citation>
    <scope>NUCLEOTIDE SEQUENCE</scope>
</reference>